<evidence type="ECO:0000256" key="2">
    <source>
        <dbReference type="ARBA" id="ARBA00022723"/>
    </source>
</evidence>
<dbReference type="STRING" id="1515746.HR45_01390"/>
<keyword evidence="2" id="KW-0479">Metal-binding</keyword>
<evidence type="ECO:0000313" key="7">
    <source>
        <dbReference type="EMBL" id="KFZ39079.1"/>
    </source>
</evidence>
<dbReference type="InterPro" id="IPR000834">
    <property type="entry name" value="Peptidase_M14"/>
</dbReference>
<evidence type="ECO:0000256" key="5">
    <source>
        <dbReference type="PROSITE-ProRule" id="PRU01379"/>
    </source>
</evidence>
<evidence type="ECO:0000259" key="6">
    <source>
        <dbReference type="PROSITE" id="PS52035"/>
    </source>
</evidence>
<dbReference type="GO" id="GO:0016788">
    <property type="term" value="F:hydrolase activity, acting on ester bonds"/>
    <property type="evidence" value="ECO:0007669"/>
    <property type="project" value="InterPro"/>
</dbReference>
<feature type="domain" description="Peptidase M14" evidence="6">
    <location>
        <begin position="14"/>
        <end position="265"/>
    </location>
</feature>
<comment type="similarity">
    <text evidence="5">Belongs to the peptidase M14 family.</text>
</comment>
<organism evidence="7 8">
    <name type="scientific">Shewanella mangrovi</name>
    <dbReference type="NCBI Taxonomy" id="1515746"/>
    <lineage>
        <taxon>Bacteria</taxon>
        <taxon>Pseudomonadati</taxon>
        <taxon>Pseudomonadota</taxon>
        <taxon>Gammaproteobacteria</taxon>
        <taxon>Alteromonadales</taxon>
        <taxon>Shewanellaceae</taxon>
        <taxon>Shewanella</taxon>
    </lineage>
</organism>
<evidence type="ECO:0000313" key="8">
    <source>
        <dbReference type="Proteomes" id="UP000029264"/>
    </source>
</evidence>
<dbReference type="InterPro" id="IPR055438">
    <property type="entry name" value="AstE_AspA_cat"/>
</dbReference>
<keyword evidence="4" id="KW-0862">Zinc</keyword>
<evidence type="ECO:0000256" key="3">
    <source>
        <dbReference type="ARBA" id="ARBA00022801"/>
    </source>
</evidence>
<dbReference type="PROSITE" id="PS52035">
    <property type="entry name" value="PEPTIDASE_M14"/>
    <property type="match status" value="1"/>
</dbReference>
<feature type="active site" description="Proton donor/acceptor" evidence="5">
    <location>
        <position position="240"/>
    </location>
</feature>
<dbReference type="eggNOG" id="COG3608">
    <property type="taxonomic scope" value="Bacteria"/>
</dbReference>
<dbReference type="OrthoDB" id="184972at2"/>
<dbReference type="Pfam" id="PF24827">
    <property type="entry name" value="AstE_AspA_cat"/>
    <property type="match status" value="1"/>
</dbReference>
<sequence length="268" mass="29631">MSRSPYQRYSWQSEIFECASHDIDRFMALLDEECQRLNLKQRVLGKVEGQPLLLLQSPNASAGLPSILISSGFHGEEAAGPWGLLHFLSGVSPEIFERVNLSLLPLNNPTGFIKGHRFNIFGENPNRGYLAGVDDAKPTIEGKILLEHGQLLQAASKDGILTCHEDVLQTHTYLYSFEPRQQPGAFSQQLLGALAESFDVAMDADIDGCPVNNGFIFNHFDSSFEAWLVRSGAKVGACSETPATQNFDRRILANSAVMQRFVDFTLAQ</sequence>
<dbReference type="GO" id="GO:0006508">
    <property type="term" value="P:proteolysis"/>
    <property type="evidence" value="ECO:0007669"/>
    <property type="project" value="InterPro"/>
</dbReference>
<proteinExistence type="inferred from homology"/>
<dbReference type="GO" id="GO:0004181">
    <property type="term" value="F:metallocarboxypeptidase activity"/>
    <property type="evidence" value="ECO:0007669"/>
    <property type="project" value="InterPro"/>
</dbReference>
<evidence type="ECO:0000256" key="4">
    <source>
        <dbReference type="ARBA" id="ARBA00022833"/>
    </source>
</evidence>
<dbReference type="GO" id="GO:0008270">
    <property type="term" value="F:zinc ion binding"/>
    <property type="evidence" value="ECO:0007669"/>
    <property type="project" value="InterPro"/>
</dbReference>
<dbReference type="EMBL" id="JPEO01000001">
    <property type="protein sequence ID" value="KFZ39079.1"/>
    <property type="molecule type" value="Genomic_DNA"/>
</dbReference>
<dbReference type="Gene3D" id="3.40.630.10">
    <property type="entry name" value="Zn peptidases"/>
    <property type="match status" value="1"/>
</dbReference>
<comment type="cofactor">
    <cofactor evidence="1">
        <name>Zn(2+)</name>
        <dbReference type="ChEBI" id="CHEBI:29105"/>
    </cofactor>
</comment>
<dbReference type="AlphaFoldDB" id="A0A094JLZ8"/>
<dbReference type="RefSeq" id="WP_037438934.1">
    <property type="nucleotide sequence ID" value="NZ_JPEO01000001.1"/>
</dbReference>
<accession>A0A094JLZ8</accession>
<dbReference type="SUPFAM" id="SSF53187">
    <property type="entry name" value="Zn-dependent exopeptidases"/>
    <property type="match status" value="1"/>
</dbReference>
<reference evidence="7 8" key="1">
    <citation type="submission" date="2014-06" db="EMBL/GenBank/DDBJ databases">
        <title>Shewanella sp. YQH10.</title>
        <authorList>
            <person name="Liu Y."/>
            <person name="Zeng R."/>
        </authorList>
    </citation>
    <scope>NUCLEOTIDE SEQUENCE [LARGE SCALE GENOMIC DNA]</scope>
    <source>
        <strain evidence="7 8">YQH10</strain>
    </source>
</reference>
<evidence type="ECO:0000256" key="1">
    <source>
        <dbReference type="ARBA" id="ARBA00001947"/>
    </source>
</evidence>
<gene>
    <name evidence="7" type="ORF">HR45_01390</name>
</gene>
<name>A0A094JLZ8_9GAMM</name>
<dbReference type="CDD" id="cd06231">
    <property type="entry name" value="M14_REP34-like"/>
    <property type="match status" value="1"/>
</dbReference>
<keyword evidence="8" id="KW-1185">Reference proteome</keyword>
<dbReference type="Proteomes" id="UP000029264">
    <property type="component" value="Unassembled WGS sequence"/>
</dbReference>
<comment type="caution">
    <text evidence="7">The sequence shown here is derived from an EMBL/GenBank/DDBJ whole genome shotgun (WGS) entry which is preliminary data.</text>
</comment>
<protein>
    <submittedName>
        <fullName evidence="7">N-acetyl-L-ornithine deacetylase ArgE</fullName>
    </submittedName>
</protein>
<keyword evidence="3" id="KW-0378">Hydrolase</keyword>